<keyword evidence="3" id="KW-1185">Reference proteome</keyword>
<proteinExistence type="predicted"/>
<keyword evidence="1" id="KW-0472">Membrane</keyword>
<feature type="transmembrane region" description="Helical" evidence="1">
    <location>
        <begin position="65"/>
        <end position="85"/>
    </location>
</feature>
<organism evidence="2 3">
    <name type="scientific">Solanum verrucosum</name>
    <dbReference type="NCBI Taxonomy" id="315347"/>
    <lineage>
        <taxon>Eukaryota</taxon>
        <taxon>Viridiplantae</taxon>
        <taxon>Streptophyta</taxon>
        <taxon>Embryophyta</taxon>
        <taxon>Tracheophyta</taxon>
        <taxon>Spermatophyta</taxon>
        <taxon>Magnoliopsida</taxon>
        <taxon>eudicotyledons</taxon>
        <taxon>Gunneridae</taxon>
        <taxon>Pentapetalae</taxon>
        <taxon>asterids</taxon>
        <taxon>lamiids</taxon>
        <taxon>Solanales</taxon>
        <taxon>Solanaceae</taxon>
        <taxon>Solanoideae</taxon>
        <taxon>Solaneae</taxon>
        <taxon>Solanum</taxon>
    </lineage>
</organism>
<accession>A0AAF0Q2G7</accession>
<keyword evidence="1" id="KW-1133">Transmembrane helix</keyword>
<name>A0AAF0Q2G7_SOLVR</name>
<evidence type="ECO:0000313" key="2">
    <source>
        <dbReference type="EMBL" id="WMV15612.1"/>
    </source>
</evidence>
<dbReference type="EMBL" id="CP133613">
    <property type="protein sequence ID" value="WMV15612.1"/>
    <property type="molecule type" value="Genomic_DNA"/>
</dbReference>
<feature type="transmembrane region" description="Helical" evidence="1">
    <location>
        <begin position="31"/>
        <end position="53"/>
    </location>
</feature>
<sequence length="86" mass="8884">MKTGTNKVIAALSIEGEGAVLEGKMECSKKFVMVFTICLMVLLAFGNVGVLAAEAPAPSPTMESAGVTLFVPLLMAVIASMAAVFF</sequence>
<keyword evidence="1" id="KW-0812">Transmembrane</keyword>
<reference evidence="2" key="1">
    <citation type="submission" date="2023-08" db="EMBL/GenBank/DDBJ databases">
        <title>A de novo genome assembly of Solanum verrucosum Schlechtendal, a Mexican diploid species geographically isolated from the other diploid A-genome species in potato relatives.</title>
        <authorList>
            <person name="Hosaka K."/>
        </authorList>
    </citation>
    <scope>NUCLEOTIDE SEQUENCE</scope>
    <source>
        <tissue evidence="2">Young leaves</tissue>
    </source>
</reference>
<protein>
    <submittedName>
        <fullName evidence="2">Uncharacterized protein</fullName>
    </submittedName>
</protein>
<dbReference type="Proteomes" id="UP001234989">
    <property type="component" value="Chromosome 2"/>
</dbReference>
<evidence type="ECO:0000256" key="1">
    <source>
        <dbReference type="SAM" id="Phobius"/>
    </source>
</evidence>
<evidence type="ECO:0000313" key="3">
    <source>
        <dbReference type="Proteomes" id="UP001234989"/>
    </source>
</evidence>
<gene>
    <name evidence="2" type="ORF">MTR67_008997</name>
</gene>
<dbReference type="AlphaFoldDB" id="A0AAF0Q2G7"/>